<keyword evidence="1" id="KW-0805">Transcription regulation</keyword>
<sequence>MDNEACAVTRAMDVLGDRWSVLVLREIFNGVRRFDDIQGHIGVSRSVLALRLKDLVDVGVLEKREYRPDTGRVRHEYRLTEMGRSLQPVMQSLMEFGDTWLTAHDEPTMVVRHRGCDAQVHVRSVCDHGHVVEEPRDLYGEIGGAPLRAEKATA</sequence>
<dbReference type="EMBL" id="CP031165">
    <property type="protein sequence ID" value="AXV09507.1"/>
    <property type="molecule type" value="Genomic_DNA"/>
</dbReference>
<evidence type="ECO:0000256" key="1">
    <source>
        <dbReference type="ARBA" id="ARBA00023015"/>
    </source>
</evidence>
<dbReference type="InterPro" id="IPR036390">
    <property type="entry name" value="WH_DNA-bd_sf"/>
</dbReference>
<dbReference type="InterPro" id="IPR002577">
    <property type="entry name" value="HTH_HxlR"/>
</dbReference>
<gene>
    <name evidence="5" type="ORF">DVS28_a4850</name>
</gene>
<dbReference type="GO" id="GO:0003677">
    <property type="term" value="F:DNA binding"/>
    <property type="evidence" value="ECO:0007669"/>
    <property type="project" value="UniProtKB-KW"/>
</dbReference>
<evidence type="ECO:0000313" key="6">
    <source>
        <dbReference type="Proteomes" id="UP000264006"/>
    </source>
</evidence>
<dbReference type="Proteomes" id="UP000264006">
    <property type="component" value="Chromosome"/>
</dbReference>
<keyword evidence="2" id="KW-0238">DNA-binding</keyword>
<dbReference type="AlphaFoldDB" id="A0A346Y4W0"/>
<dbReference type="SUPFAM" id="SSF46785">
    <property type="entry name" value="Winged helix' DNA-binding domain"/>
    <property type="match status" value="1"/>
</dbReference>
<dbReference type="PROSITE" id="PS51118">
    <property type="entry name" value="HTH_HXLR"/>
    <property type="match status" value="1"/>
</dbReference>
<evidence type="ECO:0000256" key="2">
    <source>
        <dbReference type="ARBA" id="ARBA00023125"/>
    </source>
</evidence>
<dbReference type="Pfam" id="PF01638">
    <property type="entry name" value="HxlR"/>
    <property type="match status" value="1"/>
</dbReference>
<feature type="domain" description="HTH hxlR-type" evidence="4">
    <location>
        <begin position="6"/>
        <end position="105"/>
    </location>
</feature>
<dbReference type="KEGG" id="euz:DVS28_a4850"/>
<accession>A0A346Y4W0</accession>
<evidence type="ECO:0000259" key="4">
    <source>
        <dbReference type="PROSITE" id="PS51118"/>
    </source>
</evidence>
<organism evidence="5 6">
    <name type="scientific">Euzebya pacifica</name>
    <dbReference type="NCBI Taxonomy" id="1608957"/>
    <lineage>
        <taxon>Bacteria</taxon>
        <taxon>Bacillati</taxon>
        <taxon>Actinomycetota</taxon>
        <taxon>Nitriliruptoria</taxon>
        <taxon>Euzebyales</taxon>
    </lineage>
</organism>
<evidence type="ECO:0000313" key="5">
    <source>
        <dbReference type="EMBL" id="AXV09507.1"/>
    </source>
</evidence>
<evidence type="ECO:0000256" key="3">
    <source>
        <dbReference type="ARBA" id="ARBA00023163"/>
    </source>
</evidence>
<dbReference type="PANTHER" id="PTHR33204">
    <property type="entry name" value="TRANSCRIPTIONAL REGULATOR, MARR FAMILY"/>
    <property type="match status" value="1"/>
</dbReference>
<proteinExistence type="predicted"/>
<reference evidence="5 6" key="1">
    <citation type="submission" date="2018-09" db="EMBL/GenBank/DDBJ databases">
        <title>Complete genome sequence of Euzebya sp. DY32-46 isolated from seawater of Pacific Ocean.</title>
        <authorList>
            <person name="Xu L."/>
            <person name="Wu Y.-H."/>
            <person name="Xu X.-W."/>
        </authorList>
    </citation>
    <scope>NUCLEOTIDE SEQUENCE [LARGE SCALE GENOMIC DNA]</scope>
    <source>
        <strain evidence="5 6">DY32-46</strain>
    </source>
</reference>
<protein>
    <submittedName>
        <fullName evidence="5">Transcriptional regulator, HxlR family</fullName>
    </submittedName>
</protein>
<keyword evidence="6" id="KW-1185">Reference proteome</keyword>
<dbReference type="Gene3D" id="1.10.10.10">
    <property type="entry name" value="Winged helix-like DNA-binding domain superfamily/Winged helix DNA-binding domain"/>
    <property type="match status" value="1"/>
</dbReference>
<keyword evidence="3" id="KW-0804">Transcription</keyword>
<dbReference type="PANTHER" id="PTHR33204:SF18">
    <property type="entry name" value="TRANSCRIPTIONAL REGULATORY PROTEIN"/>
    <property type="match status" value="1"/>
</dbReference>
<dbReference type="InterPro" id="IPR036388">
    <property type="entry name" value="WH-like_DNA-bd_sf"/>
</dbReference>
<name>A0A346Y4W0_9ACTN</name>